<dbReference type="PANTHER" id="PTHR35936">
    <property type="entry name" value="MEMBRANE-BOUND LYTIC MUREIN TRANSGLYCOSYLASE F"/>
    <property type="match status" value="1"/>
</dbReference>
<accession>A0A2N5J590</accession>
<dbReference type="Pfam" id="PF00497">
    <property type="entry name" value="SBP_bac_3"/>
    <property type="match status" value="1"/>
</dbReference>
<dbReference type="Gene3D" id="3.40.190.10">
    <property type="entry name" value="Periplasmic binding protein-like II"/>
    <property type="match status" value="2"/>
</dbReference>
<feature type="domain" description="Solute-binding protein family 3/N-terminal" evidence="2">
    <location>
        <begin position="49"/>
        <end position="279"/>
    </location>
</feature>
<dbReference type="Proteomes" id="UP000235034">
    <property type="component" value="Unassembled WGS sequence"/>
</dbReference>
<keyword evidence="4" id="KW-1185">Reference proteome</keyword>
<dbReference type="EMBL" id="NMWT01000005">
    <property type="protein sequence ID" value="PLS29359.1"/>
    <property type="molecule type" value="Genomic_DNA"/>
</dbReference>
<dbReference type="PANTHER" id="PTHR35936:SF18">
    <property type="entry name" value="L-CYSTINE-BINDING PROTEIN TCYJ"/>
    <property type="match status" value="1"/>
</dbReference>
<dbReference type="InterPro" id="IPR001638">
    <property type="entry name" value="Solute-binding_3/MltF_N"/>
</dbReference>
<organism evidence="3 4">
    <name type="scientific">Bifidobacterium parmae</name>
    <dbReference type="NCBI Taxonomy" id="361854"/>
    <lineage>
        <taxon>Bacteria</taxon>
        <taxon>Bacillati</taxon>
        <taxon>Actinomycetota</taxon>
        <taxon>Actinomycetes</taxon>
        <taxon>Bifidobacteriales</taxon>
        <taxon>Bifidobacteriaceae</taxon>
        <taxon>Bifidobacterium</taxon>
    </lineage>
</organism>
<evidence type="ECO:0000313" key="4">
    <source>
        <dbReference type="Proteomes" id="UP000235034"/>
    </source>
</evidence>
<sequence length="291" mass="32088">MTIHSTLKNLRNAIAVAVPVVMLLGVVSGCGQSATGAESGAANDADAKTIVVGLNTKTSKPFNYVNEDGQLDGYEYQILKRIDDLYPEYRFEYKQLDWPNTLASLDTGKIQVAASSLQLNDERKAKYGYTDQGLASYVNRITVAKSNKTIKDIDDLAGKAVIASNGDATAALLEKYNAKHPDKKIDLKYGDWSEEQMTTALTSGAGDAETRTELKIAEHNKSYPNAQWKAVGEPLSQQNTRFLFDKSDTELKTKLDDGIKKLRDSGELKKLSKQYLNGDFSEPVEEKTIEF</sequence>
<dbReference type="OrthoDB" id="9768183at2"/>
<dbReference type="SUPFAM" id="SSF53850">
    <property type="entry name" value="Periplasmic binding protein-like II"/>
    <property type="match status" value="1"/>
</dbReference>
<protein>
    <submittedName>
        <fullName evidence="3">L-cystine-binding protein TcyK</fullName>
    </submittedName>
</protein>
<dbReference type="SMART" id="SM00062">
    <property type="entry name" value="PBPb"/>
    <property type="match status" value="1"/>
</dbReference>
<keyword evidence="1" id="KW-0732">Signal</keyword>
<reference evidence="3 4" key="1">
    <citation type="submission" date="2017-07" db="EMBL/GenBank/DDBJ databases">
        <title>Bifidobacterium novel species.</title>
        <authorList>
            <person name="Lugli G.A."/>
            <person name="Milani C."/>
            <person name="Duranti S."/>
            <person name="Mangifesta M."/>
        </authorList>
    </citation>
    <scope>NUCLEOTIDE SEQUENCE [LARGE SCALE GENOMIC DNA]</scope>
    <source>
        <strain evidence="3 4">77</strain>
    </source>
</reference>
<gene>
    <name evidence="3" type="ORF">Uis4E_0555</name>
</gene>
<name>A0A2N5J590_9BIFI</name>
<evidence type="ECO:0000256" key="1">
    <source>
        <dbReference type="ARBA" id="ARBA00022729"/>
    </source>
</evidence>
<evidence type="ECO:0000313" key="3">
    <source>
        <dbReference type="EMBL" id="PLS29359.1"/>
    </source>
</evidence>
<proteinExistence type="predicted"/>
<comment type="caution">
    <text evidence="3">The sequence shown here is derived from an EMBL/GenBank/DDBJ whole genome shotgun (WGS) entry which is preliminary data.</text>
</comment>
<evidence type="ECO:0000259" key="2">
    <source>
        <dbReference type="SMART" id="SM00062"/>
    </source>
</evidence>
<dbReference type="AlphaFoldDB" id="A0A2N5J590"/>